<keyword evidence="1" id="KW-0963">Cytoplasm</keyword>
<name>A0A8J8NJM0_HALGN</name>
<dbReference type="PANTHER" id="PTHR10920:SF12">
    <property type="entry name" value="TRNA (CYTIDINE(32)_GUANOSINE(34)-2'-O)-METHYLTRANSFERASE-RELATED"/>
    <property type="match status" value="1"/>
</dbReference>
<gene>
    <name evidence="9" type="ORF">FGO68_gene2556</name>
</gene>
<dbReference type="InterPro" id="IPR029063">
    <property type="entry name" value="SAM-dependent_MTases_sf"/>
</dbReference>
<evidence type="ECO:0000256" key="1">
    <source>
        <dbReference type="ARBA" id="ARBA00022490"/>
    </source>
</evidence>
<evidence type="ECO:0000256" key="7">
    <source>
        <dbReference type="SAM" id="MobiDB-lite"/>
    </source>
</evidence>
<feature type="compositionally biased region" description="Acidic residues" evidence="7">
    <location>
        <begin position="252"/>
        <end position="264"/>
    </location>
</feature>
<evidence type="ECO:0000313" key="10">
    <source>
        <dbReference type="Proteomes" id="UP000785679"/>
    </source>
</evidence>
<evidence type="ECO:0000259" key="8">
    <source>
        <dbReference type="Pfam" id="PF01728"/>
    </source>
</evidence>
<keyword evidence="3" id="KW-0489">Methyltransferase</keyword>
<reference evidence="9" key="1">
    <citation type="submission" date="2019-06" db="EMBL/GenBank/DDBJ databases">
        <authorList>
            <person name="Zheng W."/>
        </authorList>
    </citation>
    <scope>NUCLEOTIDE SEQUENCE</scope>
    <source>
        <strain evidence="9">QDHG01</strain>
    </source>
</reference>
<dbReference type="Proteomes" id="UP000785679">
    <property type="component" value="Unassembled WGS sequence"/>
</dbReference>
<dbReference type="InterPro" id="IPR050082">
    <property type="entry name" value="RNA_methyltr_RlmE"/>
</dbReference>
<accession>A0A8J8NJM0</accession>
<evidence type="ECO:0000256" key="4">
    <source>
        <dbReference type="ARBA" id="ARBA00022679"/>
    </source>
</evidence>
<feature type="domain" description="Ribosomal RNA methyltransferase FtsJ" evidence="8">
    <location>
        <begin position="30"/>
        <end position="218"/>
    </location>
</feature>
<protein>
    <recommendedName>
        <fullName evidence="8">Ribosomal RNA methyltransferase FtsJ domain-containing protein</fullName>
    </recommendedName>
</protein>
<dbReference type="InterPro" id="IPR002877">
    <property type="entry name" value="RNA_MeTrfase_FtsJ_dom"/>
</dbReference>
<evidence type="ECO:0000256" key="2">
    <source>
        <dbReference type="ARBA" id="ARBA00022552"/>
    </source>
</evidence>
<dbReference type="AlphaFoldDB" id="A0A8J8NJM0"/>
<dbReference type="OrthoDB" id="289250at2759"/>
<dbReference type="Gene3D" id="3.40.50.150">
    <property type="entry name" value="Vaccinia Virus protein VP39"/>
    <property type="match status" value="1"/>
</dbReference>
<feature type="active site" description="Proton acceptor" evidence="6">
    <location>
        <position position="175"/>
    </location>
</feature>
<dbReference type="GO" id="GO:0008175">
    <property type="term" value="F:tRNA methyltransferase activity"/>
    <property type="evidence" value="ECO:0007669"/>
    <property type="project" value="TreeGrafter"/>
</dbReference>
<dbReference type="InterPro" id="IPR015507">
    <property type="entry name" value="rRNA-MeTfrase_E"/>
</dbReference>
<evidence type="ECO:0000256" key="5">
    <source>
        <dbReference type="ARBA" id="ARBA00022691"/>
    </source>
</evidence>
<evidence type="ECO:0000313" key="9">
    <source>
        <dbReference type="EMBL" id="TNV76287.1"/>
    </source>
</evidence>
<dbReference type="GO" id="GO:0002181">
    <property type="term" value="P:cytoplasmic translation"/>
    <property type="evidence" value="ECO:0007669"/>
    <property type="project" value="TreeGrafter"/>
</dbReference>
<evidence type="ECO:0000256" key="6">
    <source>
        <dbReference type="PIRSR" id="PIRSR005461-1"/>
    </source>
</evidence>
<dbReference type="GO" id="GO:0005737">
    <property type="term" value="C:cytoplasm"/>
    <property type="evidence" value="ECO:0007669"/>
    <property type="project" value="TreeGrafter"/>
</dbReference>
<dbReference type="HAMAP" id="MF_01547">
    <property type="entry name" value="RNA_methyltr_E"/>
    <property type="match status" value="1"/>
</dbReference>
<sequence length="264" mass="29402">MKLEKKRKFFKNTLYSKTDIYYRKAKEEGFRARSAYKLLQINDEFNLFQNVVRAVDLCAAPGSWSQVLANQLYGEEVPEGERSKQAQVRVVSVDLQEMAPIDGVGIVQGDITRNETLQQVLAVFQGQQADLVVSDGAPDVTGLHEIDQYLQAQLLHAALIFTCCMLREGGSFCAKFFKSSDLSYLYVMMKQVFKNVYVVKPQSSRASSAEAFVVGLGFLGEKAKFGALSDSIKTMKAPSGGAGSSEGKKEEEKEEEEEEDRLTF</sequence>
<keyword evidence="10" id="KW-1185">Reference proteome</keyword>
<dbReference type="Pfam" id="PF01728">
    <property type="entry name" value="FtsJ"/>
    <property type="match status" value="1"/>
</dbReference>
<proteinExistence type="inferred from homology"/>
<dbReference type="SUPFAM" id="SSF53335">
    <property type="entry name" value="S-adenosyl-L-methionine-dependent methyltransferases"/>
    <property type="match status" value="1"/>
</dbReference>
<comment type="caution">
    <text evidence="9">The sequence shown here is derived from an EMBL/GenBank/DDBJ whole genome shotgun (WGS) entry which is preliminary data.</text>
</comment>
<dbReference type="EMBL" id="RRYP01013860">
    <property type="protein sequence ID" value="TNV76287.1"/>
    <property type="molecule type" value="Genomic_DNA"/>
</dbReference>
<keyword evidence="5 6" id="KW-0949">S-adenosyl-L-methionine</keyword>
<keyword evidence="4" id="KW-0808">Transferase</keyword>
<dbReference type="FunFam" id="3.40.50.150:FF:000220">
    <property type="entry name" value="CAMK protein kinase"/>
    <property type="match status" value="1"/>
</dbReference>
<feature type="region of interest" description="Disordered" evidence="7">
    <location>
        <begin position="233"/>
        <end position="264"/>
    </location>
</feature>
<dbReference type="PIRSF" id="PIRSF005461">
    <property type="entry name" value="23S_rRNA_mtase"/>
    <property type="match status" value="1"/>
</dbReference>
<evidence type="ECO:0000256" key="3">
    <source>
        <dbReference type="ARBA" id="ARBA00022603"/>
    </source>
</evidence>
<dbReference type="PANTHER" id="PTHR10920">
    <property type="entry name" value="RIBOSOMAL RNA METHYLTRANSFERASE"/>
    <property type="match status" value="1"/>
</dbReference>
<dbReference type="GO" id="GO:0006364">
    <property type="term" value="P:rRNA processing"/>
    <property type="evidence" value="ECO:0007669"/>
    <property type="project" value="UniProtKB-KW"/>
</dbReference>
<dbReference type="GO" id="GO:0030488">
    <property type="term" value="P:tRNA methylation"/>
    <property type="evidence" value="ECO:0007669"/>
    <property type="project" value="TreeGrafter"/>
</dbReference>
<keyword evidence="2" id="KW-0698">rRNA processing</keyword>
<organism evidence="9 10">
    <name type="scientific">Halteria grandinella</name>
    <dbReference type="NCBI Taxonomy" id="5974"/>
    <lineage>
        <taxon>Eukaryota</taxon>
        <taxon>Sar</taxon>
        <taxon>Alveolata</taxon>
        <taxon>Ciliophora</taxon>
        <taxon>Intramacronucleata</taxon>
        <taxon>Spirotrichea</taxon>
        <taxon>Stichotrichia</taxon>
        <taxon>Sporadotrichida</taxon>
        <taxon>Halteriidae</taxon>
        <taxon>Halteria</taxon>
    </lineage>
</organism>